<protein>
    <recommendedName>
        <fullName evidence="2">Ecp2 effector protein-like domain-containing protein</fullName>
    </recommendedName>
</protein>
<dbReference type="Proteomes" id="UP001392437">
    <property type="component" value="Unassembled WGS sequence"/>
</dbReference>
<feature type="domain" description="Ecp2 effector protein-like" evidence="2">
    <location>
        <begin position="208"/>
        <end position="307"/>
    </location>
</feature>
<sequence length="323" mass="34590">MMSSLLGACLLAALPAQALALPATFTNTAADTQASWAPTITPSNMCKGSSYAEATGNSAALTADCQALRDAVYSNNGLWTLDAVSTDYTWILNTTGSCTVAIENPNLRSDGVTRIGNLDVLRILDHVLDGAGDTVEGKGSWWCGGDGSSSTPSWWIHNAAPATEKPATGAAKFISSAISKAKETILHGRDGASETAPWTPGSGPSTVCGNSTYTDLTNDDTSPYWWWCDAIVGWVDQNNGEWTLSAGSDDWWRLENAKTDRCELVVKNHDGSPPVGNNDALTILRYIEFDKDRAKGQKAEFQGSFACGPQQTTVQWWLRKVQT</sequence>
<comment type="caution">
    <text evidence="3">The sequence shown here is derived from an EMBL/GenBank/DDBJ whole genome shotgun (WGS) entry which is preliminary data.</text>
</comment>
<keyword evidence="4" id="KW-1185">Reference proteome</keyword>
<gene>
    <name evidence="3" type="ORF">PG999_012132</name>
</gene>
<evidence type="ECO:0000313" key="4">
    <source>
        <dbReference type="Proteomes" id="UP001392437"/>
    </source>
</evidence>
<evidence type="ECO:0000259" key="2">
    <source>
        <dbReference type="Pfam" id="PF14856"/>
    </source>
</evidence>
<dbReference type="InterPro" id="IPR029226">
    <property type="entry name" value="Ecp2-like"/>
</dbReference>
<dbReference type="Pfam" id="PF14856">
    <property type="entry name" value="Hce2"/>
    <property type="match status" value="2"/>
</dbReference>
<feature type="signal peptide" evidence="1">
    <location>
        <begin position="1"/>
        <end position="20"/>
    </location>
</feature>
<evidence type="ECO:0000256" key="1">
    <source>
        <dbReference type="SAM" id="SignalP"/>
    </source>
</evidence>
<evidence type="ECO:0000313" key="3">
    <source>
        <dbReference type="EMBL" id="KAK8101758.1"/>
    </source>
</evidence>
<organism evidence="3 4">
    <name type="scientific">Apiospora kogelbergensis</name>
    <dbReference type="NCBI Taxonomy" id="1337665"/>
    <lineage>
        <taxon>Eukaryota</taxon>
        <taxon>Fungi</taxon>
        <taxon>Dikarya</taxon>
        <taxon>Ascomycota</taxon>
        <taxon>Pezizomycotina</taxon>
        <taxon>Sordariomycetes</taxon>
        <taxon>Xylariomycetidae</taxon>
        <taxon>Amphisphaeriales</taxon>
        <taxon>Apiosporaceae</taxon>
        <taxon>Apiospora</taxon>
    </lineage>
</organism>
<feature type="chain" id="PRO_5043968029" description="Ecp2 effector protein-like domain-containing protein" evidence="1">
    <location>
        <begin position="21"/>
        <end position="323"/>
    </location>
</feature>
<name>A0AAW0QTY4_9PEZI</name>
<dbReference type="AlphaFoldDB" id="A0AAW0QTY4"/>
<proteinExistence type="predicted"/>
<reference evidence="3 4" key="1">
    <citation type="submission" date="2023-01" db="EMBL/GenBank/DDBJ databases">
        <title>Analysis of 21 Apiospora genomes using comparative genomics revels a genus with tremendous synthesis potential of carbohydrate active enzymes and secondary metabolites.</title>
        <authorList>
            <person name="Sorensen T."/>
        </authorList>
    </citation>
    <scope>NUCLEOTIDE SEQUENCE [LARGE SCALE GENOMIC DNA]</scope>
    <source>
        <strain evidence="3 4">CBS 117206</strain>
    </source>
</reference>
<accession>A0AAW0QTY4</accession>
<dbReference type="EMBL" id="JAQQWP010000009">
    <property type="protein sequence ID" value="KAK8101758.1"/>
    <property type="molecule type" value="Genomic_DNA"/>
</dbReference>
<keyword evidence="1" id="KW-0732">Signal</keyword>
<feature type="domain" description="Ecp2 effector protein-like" evidence="2">
    <location>
        <begin position="45"/>
        <end position="143"/>
    </location>
</feature>